<organism evidence="2 3">
    <name type="scientific">Rhynchophorus ferrugineus</name>
    <name type="common">Red palm weevil</name>
    <name type="synonym">Curculio ferrugineus</name>
    <dbReference type="NCBI Taxonomy" id="354439"/>
    <lineage>
        <taxon>Eukaryota</taxon>
        <taxon>Metazoa</taxon>
        <taxon>Ecdysozoa</taxon>
        <taxon>Arthropoda</taxon>
        <taxon>Hexapoda</taxon>
        <taxon>Insecta</taxon>
        <taxon>Pterygota</taxon>
        <taxon>Neoptera</taxon>
        <taxon>Endopterygota</taxon>
        <taxon>Coleoptera</taxon>
        <taxon>Polyphaga</taxon>
        <taxon>Cucujiformia</taxon>
        <taxon>Curculionidae</taxon>
        <taxon>Dryophthorinae</taxon>
        <taxon>Rhynchophorus</taxon>
    </lineage>
</organism>
<feature type="compositionally biased region" description="Polar residues" evidence="1">
    <location>
        <begin position="51"/>
        <end position="60"/>
    </location>
</feature>
<dbReference type="AlphaFoldDB" id="A0A834J0F0"/>
<keyword evidence="3" id="KW-1185">Reference proteome</keyword>
<evidence type="ECO:0000313" key="3">
    <source>
        <dbReference type="Proteomes" id="UP000625711"/>
    </source>
</evidence>
<protein>
    <submittedName>
        <fullName evidence="2">Uncharacterized protein</fullName>
    </submittedName>
</protein>
<proteinExistence type="predicted"/>
<feature type="compositionally biased region" description="Low complexity" evidence="1">
    <location>
        <begin position="76"/>
        <end position="85"/>
    </location>
</feature>
<feature type="compositionally biased region" description="Polar residues" evidence="1">
    <location>
        <begin position="15"/>
        <end position="25"/>
    </location>
</feature>
<feature type="compositionally biased region" description="Polar residues" evidence="1">
    <location>
        <begin position="111"/>
        <end position="120"/>
    </location>
</feature>
<comment type="caution">
    <text evidence="2">The sequence shown here is derived from an EMBL/GenBank/DDBJ whole genome shotgun (WGS) entry which is preliminary data.</text>
</comment>
<reference evidence="2" key="1">
    <citation type="submission" date="2020-08" db="EMBL/GenBank/DDBJ databases">
        <title>Genome sequencing and assembly of the red palm weevil Rhynchophorus ferrugineus.</title>
        <authorList>
            <person name="Dias G.B."/>
            <person name="Bergman C.M."/>
            <person name="Manee M."/>
        </authorList>
    </citation>
    <scope>NUCLEOTIDE SEQUENCE</scope>
    <source>
        <strain evidence="2">AA-2017</strain>
        <tissue evidence="2">Whole larva</tissue>
    </source>
</reference>
<feature type="compositionally biased region" description="Basic residues" evidence="1">
    <location>
        <begin position="126"/>
        <end position="138"/>
    </location>
</feature>
<feature type="region of interest" description="Disordered" evidence="1">
    <location>
        <begin position="1"/>
        <end position="138"/>
    </location>
</feature>
<dbReference type="Proteomes" id="UP000625711">
    <property type="component" value="Unassembled WGS sequence"/>
</dbReference>
<evidence type="ECO:0000256" key="1">
    <source>
        <dbReference type="SAM" id="MobiDB-lite"/>
    </source>
</evidence>
<dbReference type="EMBL" id="JAACXV010000080">
    <property type="protein sequence ID" value="KAF7284217.1"/>
    <property type="molecule type" value="Genomic_DNA"/>
</dbReference>
<gene>
    <name evidence="2" type="ORF">GWI33_022369</name>
</gene>
<evidence type="ECO:0000313" key="2">
    <source>
        <dbReference type="EMBL" id="KAF7284217.1"/>
    </source>
</evidence>
<name>A0A834J0F0_RHYFE</name>
<sequence>MRYFVVGSGRLFDFGSSSTNESVINESDKPTNENASLPTRPPPEILPLNVESVTNPSSDGPSGRFQGHRRLFDFGSSSTNESVNNESEKRTSENASLPTRPPPEILPLNGESVTNPSSDGPSGRFQWHRHRGNNKKEK</sequence>
<accession>A0A834J0F0</accession>